<protein>
    <submittedName>
        <fullName evidence="2">Uncharacterized protein</fullName>
    </submittedName>
</protein>
<keyword evidence="3" id="KW-1185">Reference proteome</keyword>
<dbReference type="AlphaFoldDB" id="A0A443SGI1"/>
<evidence type="ECO:0000256" key="1">
    <source>
        <dbReference type="SAM" id="SignalP"/>
    </source>
</evidence>
<evidence type="ECO:0000313" key="2">
    <source>
        <dbReference type="EMBL" id="RWS26619.1"/>
    </source>
</evidence>
<organism evidence="2 3">
    <name type="scientific">Leptotrombidium deliense</name>
    <dbReference type="NCBI Taxonomy" id="299467"/>
    <lineage>
        <taxon>Eukaryota</taxon>
        <taxon>Metazoa</taxon>
        <taxon>Ecdysozoa</taxon>
        <taxon>Arthropoda</taxon>
        <taxon>Chelicerata</taxon>
        <taxon>Arachnida</taxon>
        <taxon>Acari</taxon>
        <taxon>Acariformes</taxon>
        <taxon>Trombidiformes</taxon>
        <taxon>Prostigmata</taxon>
        <taxon>Anystina</taxon>
        <taxon>Parasitengona</taxon>
        <taxon>Trombiculoidea</taxon>
        <taxon>Trombiculidae</taxon>
        <taxon>Leptotrombidium</taxon>
    </lineage>
</organism>
<accession>A0A443SGI1</accession>
<dbReference type="VEuPathDB" id="VectorBase:LDEU005421"/>
<keyword evidence="1" id="KW-0732">Signal</keyword>
<gene>
    <name evidence="2" type="ORF">B4U80_09085</name>
</gene>
<reference evidence="2 3" key="1">
    <citation type="journal article" date="2018" name="Gigascience">
        <title>Genomes of trombidid mites reveal novel predicted allergens and laterally-transferred genes associated with secondary metabolism.</title>
        <authorList>
            <person name="Dong X."/>
            <person name="Chaisiri K."/>
            <person name="Xia D."/>
            <person name="Armstrong S.D."/>
            <person name="Fang Y."/>
            <person name="Donnelly M.J."/>
            <person name="Kadowaki T."/>
            <person name="McGarry J.W."/>
            <person name="Darby A.C."/>
            <person name="Makepeace B.L."/>
        </authorList>
    </citation>
    <scope>NUCLEOTIDE SEQUENCE [LARGE SCALE GENOMIC DNA]</scope>
    <source>
        <strain evidence="2">UoL-UT</strain>
    </source>
</reference>
<proteinExistence type="predicted"/>
<name>A0A443SGI1_9ACAR</name>
<comment type="caution">
    <text evidence="2">The sequence shown here is derived from an EMBL/GenBank/DDBJ whole genome shotgun (WGS) entry which is preliminary data.</text>
</comment>
<dbReference type="Proteomes" id="UP000288716">
    <property type="component" value="Unassembled WGS sequence"/>
</dbReference>
<dbReference type="EMBL" id="NCKV01002607">
    <property type="protein sequence ID" value="RWS26619.1"/>
    <property type="molecule type" value="Genomic_DNA"/>
</dbReference>
<evidence type="ECO:0000313" key="3">
    <source>
        <dbReference type="Proteomes" id="UP000288716"/>
    </source>
</evidence>
<feature type="signal peptide" evidence="1">
    <location>
        <begin position="1"/>
        <end position="19"/>
    </location>
</feature>
<feature type="chain" id="PRO_5019085795" evidence="1">
    <location>
        <begin position="20"/>
        <end position="128"/>
    </location>
</feature>
<sequence length="128" mass="14055">MNVIKVVFTFALLIVYADARRPGRYRSRGSSGGRTIVLQAQVARPVLVDPNNNYDEKIQKMLIQASNISRVSDFLNVMGIKQDADVIGSRKTKIIAENAVCEPEVRTVDLDAGNSGDAIMFPKCVNSL</sequence>